<reference evidence="1" key="1">
    <citation type="submission" date="2020-04" db="EMBL/GenBank/DDBJ databases">
        <authorList>
            <person name="Alioto T."/>
            <person name="Alioto T."/>
            <person name="Gomez Garrido J."/>
        </authorList>
    </citation>
    <scope>NUCLEOTIDE SEQUENCE</scope>
    <source>
        <strain evidence="1">A484AB</strain>
    </source>
</reference>
<keyword evidence="2" id="KW-1185">Reference proteome</keyword>
<proteinExistence type="predicted"/>
<dbReference type="EMBL" id="CACRXK020009173">
    <property type="protein sequence ID" value="CAB4016574.1"/>
    <property type="molecule type" value="Genomic_DNA"/>
</dbReference>
<dbReference type="AlphaFoldDB" id="A0A7D9ERC8"/>
<gene>
    <name evidence="1" type="ORF">PACLA_8A037158</name>
</gene>
<dbReference type="PANTHER" id="PTHR47510:SF3">
    <property type="entry name" value="ENDO_EXONUCLEASE_PHOSPHATASE DOMAIN-CONTAINING PROTEIN"/>
    <property type="match status" value="1"/>
</dbReference>
<organism evidence="1 2">
    <name type="scientific">Paramuricea clavata</name>
    <name type="common">Red gorgonian</name>
    <name type="synonym">Violescent sea-whip</name>
    <dbReference type="NCBI Taxonomy" id="317549"/>
    <lineage>
        <taxon>Eukaryota</taxon>
        <taxon>Metazoa</taxon>
        <taxon>Cnidaria</taxon>
        <taxon>Anthozoa</taxon>
        <taxon>Octocorallia</taxon>
        <taxon>Malacalcyonacea</taxon>
        <taxon>Plexauridae</taxon>
        <taxon>Paramuricea</taxon>
    </lineage>
</organism>
<comment type="caution">
    <text evidence="1">The sequence shown here is derived from an EMBL/GenBank/DDBJ whole genome shotgun (WGS) entry which is preliminary data.</text>
</comment>
<evidence type="ECO:0000313" key="2">
    <source>
        <dbReference type="Proteomes" id="UP001152795"/>
    </source>
</evidence>
<name>A0A7D9ERC8_PARCT</name>
<dbReference type="OrthoDB" id="5985125at2759"/>
<dbReference type="Proteomes" id="UP001152795">
    <property type="component" value="Unassembled WGS sequence"/>
</dbReference>
<accession>A0A7D9ERC8</accession>
<sequence>MDISKATGADDISAKVLKTAASYSSNVVSNISNACYQYGRFPSSWKTARVTPLFKGRSKTDRDNRRAISVLLCISKAQEIFANLDLQEFGTKNNLIGDHQFAYARNSPTIGAFIITVDSWKFAIDKGEKVVCAFLDLKKAFDITDHDILISKLLKTQVIGNELKWFTSYRHERKQFYLSSSKA</sequence>
<protein>
    <submittedName>
        <fullName evidence="1">Uncharacterized protein</fullName>
    </submittedName>
</protein>
<evidence type="ECO:0000313" key="1">
    <source>
        <dbReference type="EMBL" id="CAB4016574.1"/>
    </source>
</evidence>
<dbReference type="PANTHER" id="PTHR47510">
    <property type="entry name" value="REVERSE TRANSCRIPTASE DOMAIN-CONTAINING PROTEIN"/>
    <property type="match status" value="1"/>
</dbReference>